<organism evidence="1 2">
    <name type="scientific">Sphaerobolus stellatus (strain SS14)</name>
    <dbReference type="NCBI Taxonomy" id="990650"/>
    <lineage>
        <taxon>Eukaryota</taxon>
        <taxon>Fungi</taxon>
        <taxon>Dikarya</taxon>
        <taxon>Basidiomycota</taxon>
        <taxon>Agaricomycotina</taxon>
        <taxon>Agaricomycetes</taxon>
        <taxon>Phallomycetidae</taxon>
        <taxon>Geastrales</taxon>
        <taxon>Sphaerobolaceae</taxon>
        <taxon>Sphaerobolus</taxon>
    </lineage>
</organism>
<dbReference type="HOGENOM" id="CLU_2795613_0_0_1"/>
<reference evidence="1 2" key="1">
    <citation type="submission" date="2014-06" db="EMBL/GenBank/DDBJ databases">
        <title>Evolutionary Origins and Diversification of the Mycorrhizal Mutualists.</title>
        <authorList>
            <consortium name="DOE Joint Genome Institute"/>
            <consortium name="Mycorrhizal Genomics Consortium"/>
            <person name="Kohler A."/>
            <person name="Kuo A."/>
            <person name="Nagy L.G."/>
            <person name="Floudas D."/>
            <person name="Copeland A."/>
            <person name="Barry K.W."/>
            <person name="Cichocki N."/>
            <person name="Veneault-Fourrey C."/>
            <person name="LaButti K."/>
            <person name="Lindquist E.A."/>
            <person name="Lipzen A."/>
            <person name="Lundell T."/>
            <person name="Morin E."/>
            <person name="Murat C."/>
            <person name="Riley R."/>
            <person name="Ohm R."/>
            <person name="Sun H."/>
            <person name="Tunlid A."/>
            <person name="Henrissat B."/>
            <person name="Grigoriev I.V."/>
            <person name="Hibbett D.S."/>
            <person name="Martin F."/>
        </authorList>
    </citation>
    <scope>NUCLEOTIDE SEQUENCE [LARGE SCALE GENOMIC DNA]</scope>
    <source>
        <strain evidence="1 2">SS14</strain>
    </source>
</reference>
<evidence type="ECO:0000313" key="2">
    <source>
        <dbReference type="Proteomes" id="UP000054279"/>
    </source>
</evidence>
<protein>
    <submittedName>
        <fullName evidence="1">Uncharacterized protein</fullName>
    </submittedName>
</protein>
<evidence type="ECO:0000313" key="1">
    <source>
        <dbReference type="EMBL" id="KIJ37765.1"/>
    </source>
</evidence>
<dbReference type="OrthoDB" id="3268409at2759"/>
<gene>
    <name evidence="1" type="ORF">M422DRAFT_177506</name>
</gene>
<proteinExistence type="predicted"/>
<accession>A0A0C9VJF1</accession>
<dbReference type="Proteomes" id="UP000054279">
    <property type="component" value="Unassembled WGS sequence"/>
</dbReference>
<dbReference type="AlphaFoldDB" id="A0A0C9VJF1"/>
<dbReference type="EMBL" id="KN837166">
    <property type="protein sequence ID" value="KIJ37765.1"/>
    <property type="molecule type" value="Genomic_DNA"/>
</dbReference>
<keyword evidence="2" id="KW-1185">Reference proteome</keyword>
<name>A0A0C9VJF1_SPHS4</name>
<sequence>MESSFLSSLHKLLGWSDIQEPTLLDLHPSLGNADHTGRIINEVQNQVYPYGTGFEGMSEVLFKLLRCL</sequence>